<evidence type="ECO:0000256" key="1">
    <source>
        <dbReference type="SAM" id="Phobius"/>
    </source>
</evidence>
<sequence>MSWTAQRTILSLYAEDTSQVYLYASAWGNLPAAIAGLLLAATYYRLQREEIDPTKNRIFVAMYQLSLLLLLLWSLMAIIFTNIESRLAVALYATAEKFGFAAILSVTSRDEHPVLARLAGDQPAVA</sequence>
<evidence type="ECO:0000313" key="2">
    <source>
        <dbReference type="EMBL" id="GBP61128.1"/>
    </source>
</evidence>
<dbReference type="AlphaFoldDB" id="A0A4C1XCH8"/>
<keyword evidence="1" id="KW-0812">Transmembrane</keyword>
<gene>
    <name evidence="2" type="ORF">EVAR_46779_1</name>
</gene>
<organism evidence="2 3">
    <name type="scientific">Eumeta variegata</name>
    <name type="common">Bagworm moth</name>
    <name type="synonym">Eumeta japonica</name>
    <dbReference type="NCBI Taxonomy" id="151549"/>
    <lineage>
        <taxon>Eukaryota</taxon>
        <taxon>Metazoa</taxon>
        <taxon>Ecdysozoa</taxon>
        <taxon>Arthropoda</taxon>
        <taxon>Hexapoda</taxon>
        <taxon>Insecta</taxon>
        <taxon>Pterygota</taxon>
        <taxon>Neoptera</taxon>
        <taxon>Endopterygota</taxon>
        <taxon>Lepidoptera</taxon>
        <taxon>Glossata</taxon>
        <taxon>Ditrysia</taxon>
        <taxon>Tineoidea</taxon>
        <taxon>Psychidae</taxon>
        <taxon>Oiketicinae</taxon>
        <taxon>Eumeta</taxon>
    </lineage>
</organism>
<dbReference type="Proteomes" id="UP000299102">
    <property type="component" value="Unassembled WGS sequence"/>
</dbReference>
<protein>
    <submittedName>
        <fullName evidence="2">Uncharacterized protein</fullName>
    </submittedName>
</protein>
<name>A0A4C1XCH8_EUMVA</name>
<comment type="caution">
    <text evidence="2">The sequence shown here is derived from an EMBL/GenBank/DDBJ whole genome shotgun (WGS) entry which is preliminary data.</text>
</comment>
<dbReference type="OrthoDB" id="6418646at2759"/>
<dbReference type="EMBL" id="BGZK01000805">
    <property type="protein sequence ID" value="GBP61128.1"/>
    <property type="molecule type" value="Genomic_DNA"/>
</dbReference>
<keyword evidence="1" id="KW-0472">Membrane</keyword>
<keyword evidence="1" id="KW-1133">Transmembrane helix</keyword>
<feature type="transmembrane region" description="Helical" evidence="1">
    <location>
        <begin position="20"/>
        <end position="46"/>
    </location>
</feature>
<feature type="transmembrane region" description="Helical" evidence="1">
    <location>
        <begin position="58"/>
        <end position="81"/>
    </location>
</feature>
<evidence type="ECO:0000313" key="3">
    <source>
        <dbReference type="Proteomes" id="UP000299102"/>
    </source>
</evidence>
<reference evidence="2 3" key="1">
    <citation type="journal article" date="2019" name="Commun. Biol.">
        <title>The bagworm genome reveals a unique fibroin gene that provides high tensile strength.</title>
        <authorList>
            <person name="Kono N."/>
            <person name="Nakamura H."/>
            <person name="Ohtoshi R."/>
            <person name="Tomita M."/>
            <person name="Numata K."/>
            <person name="Arakawa K."/>
        </authorList>
    </citation>
    <scope>NUCLEOTIDE SEQUENCE [LARGE SCALE GENOMIC DNA]</scope>
</reference>
<proteinExistence type="predicted"/>
<accession>A0A4C1XCH8</accession>
<keyword evidence="3" id="KW-1185">Reference proteome</keyword>